<gene>
    <name evidence="1" type="ORF">EC957_009397</name>
</gene>
<sequence>MENAVGIIHFRCKWCNKTVGMTRKGLSKHLIKCAEVSKVQFPLCCPYCDHECQRLEVLSKHGSGCLSWEEDTSKDGERLDEFEKELIRVTRHPVTSLLVKRLFDPAELRLPDGSTEMALIMPSVSKRLRDGSKAQVRILKPHEHTVDQAVAAASTKLDVVLESHSYGRLINLEEYRSLDKKDPVWHLPLSDNGERLAAMLEGLLLHSGEDVLLALKVEVYGTADYEDPHAQDIARPEGTSSFRVVNACHDNTHKIMIGTIKWCALVTLAVMLTDGTVIVGPDNKILQPKSTSCIWIKKDPGPFVYNTMPRQLRSKFFESATFARYAAVHQLFNHHTSIPVTLKTLYGFKSNKTWSGIKVAAFVFHQLFSQKKVVKADVIKHVNDALELRQGRSCELLNIIQEMACEMREEEAFPVSKPVNKCLTDLAGKLSSEITNLNHTDVLHAVEKKIKSMLLVSE</sequence>
<name>A0A9P6FBS8_9FUNG</name>
<organism evidence="1 2">
    <name type="scientific">Mortierella hygrophila</name>
    <dbReference type="NCBI Taxonomy" id="979708"/>
    <lineage>
        <taxon>Eukaryota</taxon>
        <taxon>Fungi</taxon>
        <taxon>Fungi incertae sedis</taxon>
        <taxon>Mucoromycota</taxon>
        <taxon>Mortierellomycotina</taxon>
        <taxon>Mortierellomycetes</taxon>
        <taxon>Mortierellales</taxon>
        <taxon>Mortierellaceae</taxon>
        <taxon>Mortierella</taxon>
    </lineage>
</organism>
<dbReference type="AlphaFoldDB" id="A0A9P6FBS8"/>
<dbReference type="EMBL" id="JAAAXW010000051">
    <property type="protein sequence ID" value="KAF9546792.1"/>
    <property type="molecule type" value="Genomic_DNA"/>
</dbReference>
<accession>A0A9P6FBS8</accession>
<evidence type="ECO:0000313" key="1">
    <source>
        <dbReference type="EMBL" id="KAF9546792.1"/>
    </source>
</evidence>
<evidence type="ECO:0000313" key="2">
    <source>
        <dbReference type="Proteomes" id="UP000723463"/>
    </source>
</evidence>
<dbReference type="Proteomes" id="UP000723463">
    <property type="component" value="Unassembled WGS sequence"/>
</dbReference>
<keyword evidence="2" id="KW-1185">Reference proteome</keyword>
<protein>
    <submittedName>
        <fullName evidence="1">Uncharacterized protein</fullName>
    </submittedName>
</protein>
<proteinExistence type="predicted"/>
<reference evidence="1" key="1">
    <citation type="journal article" date="2020" name="Fungal Divers.">
        <title>Resolving the Mortierellaceae phylogeny through synthesis of multi-gene phylogenetics and phylogenomics.</title>
        <authorList>
            <person name="Vandepol N."/>
            <person name="Liber J."/>
            <person name="Desiro A."/>
            <person name="Na H."/>
            <person name="Kennedy M."/>
            <person name="Barry K."/>
            <person name="Grigoriev I.V."/>
            <person name="Miller A.N."/>
            <person name="O'Donnell K."/>
            <person name="Stajich J.E."/>
            <person name="Bonito G."/>
        </authorList>
    </citation>
    <scope>NUCLEOTIDE SEQUENCE</scope>
    <source>
        <strain evidence="1">NRRL 2591</strain>
    </source>
</reference>
<comment type="caution">
    <text evidence="1">The sequence shown here is derived from an EMBL/GenBank/DDBJ whole genome shotgun (WGS) entry which is preliminary data.</text>
</comment>